<feature type="region of interest" description="Disordered" evidence="2">
    <location>
        <begin position="1"/>
        <end position="21"/>
    </location>
</feature>
<dbReference type="InterPro" id="IPR039420">
    <property type="entry name" value="WalR-like"/>
</dbReference>
<evidence type="ECO:0000259" key="3">
    <source>
        <dbReference type="PROSITE" id="PS50043"/>
    </source>
</evidence>
<evidence type="ECO:0000313" key="5">
    <source>
        <dbReference type="Proteomes" id="UP000198983"/>
    </source>
</evidence>
<dbReference type="GO" id="GO:0003677">
    <property type="term" value="F:DNA binding"/>
    <property type="evidence" value="ECO:0007669"/>
    <property type="project" value="UniProtKB-KW"/>
</dbReference>
<feature type="compositionally biased region" description="Low complexity" evidence="2">
    <location>
        <begin position="802"/>
        <end position="819"/>
    </location>
</feature>
<feature type="compositionally biased region" description="Basic and acidic residues" evidence="2">
    <location>
        <begin position="671"/>
        <end position="682"/>
    </location>
</feature>
<dbReference type="InterPro" id="IPR027417">
    <property type="entry name" value="P-loop_NTPase"/>
</dbReference>
<dbReference type="PANTHER" id="PTHR43214">
    <property type="entry name" value="TWO-COMPONENT RESPONSE REGULATOR"/>
    <property type="match status" value="1"/>
</dbReference>
<dbReference type="Gene3D" id="1.25.40.10">
    <property type="entry name" value="Tetratricopeptide repeat domain"/>
    <property type="match status" value="1"/>
</dbReference>
<dbReference type="PRINTS" id="PR00038">
    <property type="entry name" value="HTHLUXR"/>
</dbReference>
<evidence type="ECO:0000256" key="2">
    <source>
        <dbReference type="SAM" id="MobiDB-lite"/>
    </source>
</evidence>
<feature type="compositionally biased region" description="Low complexity" evidence="2">
    <location>
        <begin position="686"/>
        <end position="704"/>
    </location>
</feature>
<dbReference type="InterPro" id="IPR016032">
    <property type="entry name" value="Sig_transdc_resp-reg_C-effctor"/>
</dbReference>
<sequence>MPARSEMGGVGSSTPSLIPQARRAPAPAAQGFLDAKVTVPVPTVPVLPRPRLFAALTAAVEHRVTVVNASAGTGKTMLLASWLRWSANQRAAWVSFDRGDNEPKFFWAYVVESLRRACGAEDAALLADLGAADLGGEEFPRRFLDAVGRLREPVVLIVDQAHEITDWRLLAGLETVLQHGPAGLRLVLAGRGQPALPLARLRVAGELADLGSADLAYTREEAVDLLAAYGVQADDAQATQVWRRTEGWTAGLRLAALWWQTQPAAGRDLTGFTGDQPLVAGYLDDELMRPQPPLAREFLLATCLVEPVCGDLADAMTGERDGALTLEALDRDNALVNGVGSGRVWFRYAPLLREFLAYRLGRERPGQEPELRCRAARWYAGAGMVAGAVRCAVAARDWVLAGEVLGRDGSRVFANGEGAELEPLLASVPAEAVAAHADLAAACAHVRLNAGDADGAEALLRLAEEARPADGADELQAFVRLLRTAQLRLRQTCLRGRVTRPDVARGRELLDRARTAGVAADRQAEVGALAYWVGVAELWRGALPEAKEAFAQALGRLTTGGLRRWEGHARDWLALLNALEGRLAAAEQVLRAGVDRGGEAPSAPQIRPAGADAGPSGERAREARTGSPLVRDLARAAIELERDRLDQAWVLLEHHRHEGTRIGAADTPGPTRERDDTNRADPADPADPAVPVDPAVPADPGDPAQRIDSTGVVAAADPADPPLGDLLGVLRARALLYRGDLGSARTELAATRDAAGRLHPVVDQAATLLEAEISTHEGATERATELLAGLRRDPGPARDISAGDTSAGDTSAGDTSAGGAAAGPPPAVLVAEGRTLLAAGDPAGALTAVAPCLDADRAPARPLDTVAALLVAATAQRRLGEQAPAGEYLERALALAERDYLVRVFLDAGRGVRALLTVVVAPEGRHAAFRSALLHRFDVAPAAGWKARSTEQAIRLTASERAVLRYLPSHLTNEEIAQDLCLSVNTVKSHLRTLYRKLGVTSRREAIARALQIDLLR</sequence>
<dbReference type="SUPFAM" id="SSF52540">
    <property type="entry name" value="P-loop containing nucleoside triphosphate hydrolases"/>
    <property type="match status" value="1"/>
</dbReference>
<dbReference type="InterPro" id="IPR049945">
    <property type="entry name" value="AAA_22"/>
</dbReference>
<dbReference type="PROSITE" id="PS50043">
    <property type="entry name" value="HTH_LUXR_2"/>
    <property type="match status" value="1"/>
</dbReference>
<dbReference type="STRING" id="117157.SAMN04489717_5566"/>
<dbReference type="Pfam" id="PF00196">
    <property type="entry name" value="GerE"/>
    <property type="match status" value="1"/>
</dbReference>
<dbReference type="PANTHER" id="PTHR43214:SF43">
    <property type="entry name" value="TWO-COMPONENT RESPONSE REGULATOR"/>
    <property type="match status" value="1"/>
</dbReference>
<evidence type="ECO:0000256" key="1">
    <source>
        <dbReference type="ARBA" id="ARBA00023125"/>
    </source>
</evidence>
<feature type="region of interest" description="Disordered" evidence="2">
    <location>
        <begin position="788"/>
        <end position="825"/>
    </location>
</feature>
<dbReference type="Pfam" id="PF25873">
    <property type="entry name" value="WHD_MalT"/>
    <property type="match status" value="1"/>
</dbReference>
<keyword evidence="1" id="KW-0238">DNA-binding</keyword>
<reference evidence="4 5" key="1">
    <citation type="submission" date="2016-10" db="EMBL/GenBank/DDBJ databases">
        <authorList>
            <person name="de Groot N.N."/>
        </authorList>
    </citation>
    <scope>NUCLEOTIDE SEQUENCE [LARGE SCALE GENOMIC DNA]</scope>
    <source>
        <strain evidence="4 5">DSM 22024</strain>
    </source>
</reference>
<dbReference type="InterPro" id="IPR036388">
    <property type="entry name" value="WH-like_DNA-bd_sf"/>
</dbReference>
<dbReference type="Proteomes" id="UP000198983">
    <property type="component" value="Chromosome I"/>
</dbReference>
<protein>
    <submittedName>
        <fullName evidence="4">Regulatory protein, luxR family</fullName>
    </submittedName>
</protein>
<dbReference type="InterPro" id="IPR059106">
    <property type="entry name" value="WHD_MalT"/>
</dbReference>
<dbReference type="InterPro" id="IPR000792">
    <property type="entry name" value="Tscrpt_reg_LuxR_C"/>
</dbReference>
<proteinExistence type="predicted"/>
<gene>
    <name evidence="4" type="ORF">SAMN04489717_5566</name>
</gene>
<feature type="region of interest" description="Disordered" evidence="2">
    <location>
        <begin position="660"/>
        <end position="707"/>
    </location>
</feature>
<dbReference type="CDD" id="cd06170">
    <property type="entry name" value="LuxR_C_like"/>
    <property type="match status" value="1"/>
</dbReference>
<dbReference type="Gene3D" id="1.10.10.10">
    <property type="entry name" value="Winged helix-like DNA-binding domain superfamily/Winged helix DNA-binding domain"/>
    <property type="match status" value="1"/>
</dbReference>
<dbReference type="AlphaFoldDB" id="A0A1H1YLR7"/>
<evidence type="ECO:0000313" key="4">
    <source>
        <dbReference type="EMBL" id="SDT22340.1"/>
    </source>
</evidence>
<organism evidence="4 5">
    <name type="scientific">Actinopolymorpha singaporensis</name>
    <dbReference type="NCBI Taxonomy" id="117157"/>
    <lineage>
        <taxon>Bacteria</taxon>
        <taxon>Bacillati</taxon>
        <taxon>Actinomycetota</taxon>
        <taxon>Actinomycetes</taxon>
        <taxon>Propionibacteriales</taxon>
        <taxon>Actinopolymorphaceae</taxon>
        <taxon>Actinopolymorpha</taxon>
    </lineage>
</organism>
<dbReference type="SUPFAM" id="SSF46894">
    <property type="entry name" value="C-terminal effector domain of the bipartite response regulators"/>
    <property type="match status" value="1"/>
</dbReference>
<dbReference type="GO" id="GO:0006355">
    <property type="term" value="P:regulation of DNA-templated transcription"/>
    <property type="evidence" value="ECO:0007669"/>
    <property type="project" value="InterPro"/>
</dbReference>
<dbReference type="EMBL" id="LT629732">
    <property type="protein sequence ID" value="SDT22340.1"/>
    <property type="molecule type" value="Genomic_DNA"/>
</dbReference>
<dbReference type="SMART" id="SM00421">
    <property type="entry name" value="HTH_LUXR"/>
    <property type="match status" value="1"/>
</dbReference>
<dbReference type="Pfam" id="PF13401">
    <property type="entry name" value="AAA_22"/>
    <property type="match status" value="1"/>
</dbReference>
<feature type="region of interest" description="Disordered" evidence="2">
    <location>
        <begin position="596"/>
        <end position="628"/>
    </location>
</feature>
<name>A0A1H1YLR7_9ACTN</name>
<keyword evidence="5" id="KW-1185">Reference proteome</keyword>
<feature type="domain" description="HTH luxR-type" evidence="3">
    <location>
        <begin position="949"/>
        <end position="1014"/>
    </location>
</feature>
<dbReference type="InterPro" id="IPR011990">
    <property type="entry name" value="TPR-like_helical_dom_sf"/>
</dbReference>
<dbReference type="GO" id="GO:0016887">
    <property type="term" value="F:ATP hydrolysis activity"/>
    <property type="evidence" value="ECO:0007669"/>
    <property type="project" value="InterPro"/>
</dbReference>
<accession>A0A1H1YLR7</accession>